<reference evidence="1 2" key="1">
    <citation type="submission" date="2017-11" db="EMBL/GenBank/DDBJ databases">
        <title>Genome sequencing of Prevotella intermedia KCOM 2033.</title>
        <authorList>
            <person name="Kook J.-K."/>
            <person name="Park S.-N."/>
            <person name="Lim Y.K."/>
        </authorList>
    </citation>
    <scope>NUCLEOTIDE SEQUENCE [LARGE SCALE GENOMIC DNA]</scope>
    <source>
        <strain evidence="1 2">KCOM 2033</strain>
    </source>
</reference>
<sequence length="78" mass="9470">MFFTGNQSDRAVRIIRLMWQLNARMQLRHRGMPIVLFYFRFVKIIRRKNGNFDLALQKRRFCVAKEPLLPCKTYAFTM</sequence>
<evidence type="ECO:0000313" key="1">
    <source>
        <dbReference type="EMBL" id="ATV53065.1"/>
    </source>
</evidence>
<dbReference type="AlphaFoldDB" id="A0A2D3NCG3"/>
<proteinExistence type="predicted"/>
<evidence type="ECO:0000313" key="2">
    <source>
        <dbReference type="Proteomes" id="UP000229323"/>
    </source>
</evidence>
<gene>
    <name evidence="1" type="ORF">CTM50_08515</name>
</gene>
<dbReference type="Proteomes" id="UP000229323">
    <property type="component" value="Chromosome"/>
</dbReference>
<dbReference type="EMBL" id="CP024696">
    <property type="protein sequence ID" value="ATV53065.1"/>
    <property type="molecule type" value="Genomic_DNA"/>
</dbReference>
<protein>
    <submittedName>
        <fullName evidence="1">Uncharacterized protein</fullName>
    </submittedName>
</protein>
<name>A0A2D3NCG3_PREIN</name>
<organism evidence="1 2">
    <name type="scientific">Prevotella intermedia</name>
    <dbReference type="NCBI Taxonomy" id="28131"/>
    <lineage>
        <taxon>Bacteria</taxon>
        <taxon>Pseudomonadati</taxon>
        <taxon>Bacteroidota</taxon>
        <taxon>Bacteroidia</taxon>
        <taxon>Bacteroidales</taxon>
        <taxon>Prevotellaceae</taxon>
        <taxon>Prevotella</taxon>
    </lineage>
</organism>
<accession>A0A2D3NCG3</accession>